<sequence>MLGKGWEQHLCVKKNTFVRERKKDVVEFDIAWGVSNTNDDKVVASGKKSYTAPSIVYGCLGPIYYGEKLIFNVAEFDIPWDIHTFLSDYFLSELN</sequence>
<protein>
    <submittedName>
        <fullName evidence="1">Uncharacterized protein</fullName>
    </submittedName>
</protein>
<reference evidence="1 2" key="1">
    <citation type="journal article" date="2021" name="Sci. Rep.">
        <title>The genome of the diatom Chaetoceros tenuissimus carries an ancient integrated fragment of an extant virus.</title>
        <authorList>
            <person name="Hongo Y."/>
            <person name="Kimura K."/>
            <person name="Takaki Y."/>
            <person name="Yoshida Y."/>
            <person name="Baba S."/>
            <person name="Kobayashi G."/>
            <person name="Nagasaki K."/>
            <person name="Hano T."/>
            <person name="Tomaru Y."/>
        </authorList>
    </citation>
    <scope>NUCLEOTIDE SEQUENCE [LARGE SCALE GENOMIC DNA]</scope>
    <source>
        <strain evidence="1 2">NIES-3715</strain>
    </source>
</reference>
<dbReference type="AlphaFoldDB" id="A0AAD3D0M1"/>
<dbReference type="EMBL" id="BLLK01000051">
    <property type="protein sequence ID" value="GFH55661.1"/>
    <property type="molecule type" value="Genomic_DNA"/>
</dbReference>
<dbReference type="Proteomes" id="UP001054902">
    <property type="component" value="Unassembled WGS sequence"/>
</dbReference>
<comment type="caution">
    <text evidence="1">The sequence shown here is derived from an EMBL/GenBank/DDBJ whole genome shotgun (WGS) entry which is preliminary data.</text>
</comment>
<gene>
    <name evidence="1" type="ORF">CTEN210_12137</name>
</gene>
<name>A0AAD3D0M1_9STRA</name>
<proteinExistence type="predicted"/>
<evidence type="ECO:0000313" key="2">
    <source>
        <dbReference type="Proteomes" id="UP001054902"/>
    </source>
</evidence>
<organism evidence="1 2">
    <name type="scientific">Chaetoceros tenuissimus</name>
    <dbReference type="NCBI Taxonomy" id="426638"/>
    <lineage>
        <taxon>Eukaryota</taxon>
        <taxon>Sar</taxon>
        <taxon>Stramenopiles</taxon>
        <taxon>Ochrophyta</taxon>
        <taxon>Bacillariophyta</taxon>
        <taxon>Coscinodiscophyceae</taxon>
        <taxon>Chaetocerotophycidae</taxon>
        <taxon>Chaetocerotales</taxon>
        <taxon>Chaetocerotaceae</taxon>
        <taxon>Chaetoceros</taxon>
    </lineage>
</organism>
<evidence type="ECO:0000313" key="1">
    <source>
        <dbReference type="EMBL" id="GFH55661.1"/>
    </source>
</evidence>
<accession>A0AAD3D0M1</accession>
<keyword evidence="2" id="KW-1185">Reference proteome</keyword>